<reference evidence="3" key="1">
    <citation type="submission" date="2015-10" db="EMBL/GenBank/DDBJ databases">
        <authorList>
            <person name="Gilbert D.G."/>
        </authorList>
    </citation>
    <scope>NUCLEOTIDE SEQUENCE</scope>
</reference>
<sequence length="146" mass="16109">MPQVINIQKEMDNRTFLEGRHVDTPPEELEAAFATLAHYRDGGIFAGGFSGVSRWERHRNGDEIVHVLGGATLLTIMRQSDTETFELTAGMMIIVPQGCWHRFESDTGVQLMTVTPQPTDHTGADDPTDTDGDHVTETSRNPSQGT</sequence>
<dbReference type="InterPro" id="IPR011051">
    <property type="entry name" value="RmlC_Cupin_sf"/>
</dbReference>
<dbReference type="EMBL" id="CZRL01000064">
    <property type="protein sequence ID" value="CUS51474.1"/>
    <property type="molecule type" value="Genomic_DNA"/>
</dbReference>
<protein>
    <recommendedName>
        <fullName evidence="2">Cupin type-2 domain-containing protein</fullName>
    </recommendedName>
</protein>
<proteinExistence type="predicted"/>
<dbReference type="InterPro" id="IPR013096">
    <property type="entry name" value="Cupin_2"/>
</dbReference>
<dbReference type="AlphaFoldDB" id="A0A160TRX1"/>
<accession>A0A160TRX1</accession>
<name>A0A160TRX1_9ZZZZ</name>
<dbReference type="CDD" id="cd02208">
    <property type="entry name" value="cupin_RmlC-like"/>
    <property type="match status" value="1"/>
</dbReference>
<dbReference type="InterPro" id="IPR014710">
    <property type="entry name" value="RmlC-like_jellyroll"/>
</dbReference>
<feature type="domain" description="Cupin type-2" evidence="2">
    <location>
        <begin position="52"/>
        <end position="108"/>
    </location>
</feature>
<gene>
    <name evidence="3" type="ORF">MGWOODY_XGa2313</name>
</gene>
<evidence type="ECO:0000256" key="1">
    <source>
        <dbReference type="SAM" id="MobiDB-lite"/>
    </source>
</evidence>
<evidence type="ECO:0000259" key="2">
    <source>
        <dbReference type="Pfam" id="PF07883"/>
    </source>
</evidence>
<evidence type="ECO:0000313" key="3">
    <source>
        <dbReference type="EMBL" id="CUS51474.1"/>
    </source>
</evidence>
<dbReference type="Gene3D" id="2.60.120.10">
    <property type="entry name" value="Jelly Rolls"/>
    <property type="match status" value="1"/>
</dbReference>
<feature type="region of interest" description="Disordered" evidence="1">
    <location>
        <begin position="113"/>
        <end position="146"/>
    </location>
</feature>
<dbReference type="Pfam" id="PF07883">
    <property type="entry name" value="Cupin_2"/>
    <property type="match status" value="1"/>
</dbReference>
<organism evidence="3">
    <name type="scientific">hydrothermal vent metagenome</name>
    <dbReference type="NCBI Taxonomy" id="652676"/>
    <lineage>
        <taxon>unclassified sequences</taxon>
        <taxon>metagenomes</taxon>
        <taxon>ecological metagenomes</taxon>
    </lineage>
</organism>
<dbReference type="SUPFAM" id="SSF51182">
    <property type="entry name" value="RmlC-like cupins"/>
    <property type="match status" value="1"/>
</dbReference>